<feature type="region of interest" description="Disordered" evidence="1">
    <location>
        <begin position="1"/>
        <end position="24"/>
    </location>
</feature>
<protein>
    <submittedName>
        <fullName evidence="2">Uncharacterized protein</fullName>
    </submittedName>
</protein>
<feature type="compositionally biased region" description="Basic residues" evidence="1">
    <location>
        <begin position="95"/>
        <end position="106"/>
    </location>
</feature>
<keyword evidence="3" id="KW-1185">Reference proteome</keyword>
<dbReference type="AlphaFoldDB" id="A0A9W4UAA4"/>
<proteinExistence type="predicted"/>
<evidence type="ECO:0000313" key="2">
    <source>
        <dbReference type="EMBL" id="CAI6332536.1"/>
    </source>
</evidence>
<sequence>MHQQSNTNNQHFIHTKRGTPPALPLLPALPHRLLAHQRRANLHHPVSSRNAVVPQKQSARTPSQHVRSPLSLPHLSTTAYGSAEYSEHYTPRSRSLNRRNSGRRLV</sequence>
<feature type="region of interest" description="Disordered" evidence="1">
    <location>
        <begin position="38"/>
        <end position="106"/>
    </location>
</feature>
<organism evidence="2 3">
    <name type="scientific">Periconia digitata</name>
    <dbReference type="NCBI Taxonomy" id="1303443"/>
    <lineage>
        <taxon>Eukaryota</taxon>
        <taxon>Fungi</taxon>
        <taxon>Dikarya</taxon>
        <taxon>Ascomycota</taxon>
        <taxon>Pezizomycotina</taxon>
        <taxon>Dothideomycetes</taxon>
        <taxon>Pleosporomycetidae</taxon>
        <taxon>Pleosporales</taxon>
        <taxon>Massarineae</taxon>
        <taxon>Periconiaceae</taxon>
        <taxon>Periconia</taxon>
    </lineage>
</organism>
<dbReference type="EMBL" id="CAOQHR010000003">
    <property type="protein sequence ID" value="CAI6332536.1"/>
    <property type="molecule type" value="Genomic_DNA"/>
</dbReference>
<dbReference type="Proteomes" id="UP001152607">
    <property type="component" value="Unassembled WGS sequence"/>
</dbReference>
<comment type="caution">
    <text evidence="2">The sequence shown here is derived from an EMBL/GenBank/DDBJ whole genome shotgun (WGS) entry which is preliminary data.</text>
</comment>
<feature type="compositionally biased region" description="Polar residues" evidence="1">
    <location>
        <begin position="47"/>
        <end position="66"/>
    </location>
</feature>
<name>A0A9W4UAA4_9PLEO</name>
<reference evidence="2" key="1">
    <citation type="submission" date="2023-01" db="EMBL/GenBank/DDBJ databases">
        <authorList>
            <person name="Van Ghelder C."/>
            <person name="Rancurel C."/>
        </authorList>
    </citation>
    <scope>NUCLEOTIDE SEQUENCE</scope>
    <source>
        <strain evidence="2">CNCM I-4278</strain>
    </source>
</reference>
<gene>
    <name evidence="2" type="ORF">PDIGIT_LOCUS5561</name>
</gene>
<accession>A0A9W4UAA4</accession>
<feature type="compositionally biased region" description="Polar residues" evidence="1">
    <location>
        <begin position="1"/>
        <end position="12"/>
    </location>
</feature>
<evidence type="ECO:0000256" key="1">
    <source>
        <dbReference type="SAM" id="MobiDB-lite"/>
    </source>
</evidence>
<evidence type="ECO:0000313" key="3">
    <source>
        <dbReference type="Proteomes" id="UP001152607"/>
    </source>
</evidence>